<keyword evidence="1" id="KW-0732">Signal</keyword>
<dbReference type="Proteomes" id="UP000033882">
    <property type="component" value="Unassembled WGS sequence"/>
</dbReference>
<evidence type="ECO:0000313" key="2">
    <source>
        <dbReference type="EMBL" id="KKU89701.1"/>
    </source>
</evidence>
<dbReference type="Gene3D" id="2.60.120.200">
    <property type="match status" value="1"/>
</dbReference>
<dbReference type="AlphaFoldDB" id="A0A0G1U6D5"/>
<dbReference type="EMBL" id="LCPB01000010">
    <property type="protein sequence ID" value="KKU89701.1"/>
    <property type="molecule type" value="Genomic_DNA"/>
</dbReference>
<accession>A0A0G1U6D5</accession>
<proteinExistence type="predicted"/>
<organism evidence="2 3">
    <name type="scientific">Candidatus Wolfebacteria bacterium GW2011_GWA2_47_9b</name>
    <dbReference type="NCBI Taxonomy" id="1619005"/>
    <lineage>
        <taxon>Bacteria</taxon>
        <taxon>Candidatus Wolfeibacteriota</taxon>
    </lineage>
</organism>
<dbReference type="PATRIC" id="fig|1619005.3.peg.620"/>
<evidence type="ECO:0000256" key="1">
    <source>
        <dbReference type="SAM" id="SignalP"/>
    </source>
</evidence>
<sequence>MPKQTLKAFLFLAMFFLLPNFSQAAIIFEDNFNDSPDWQSAESNPGDNVDWFSSSWIRNPSGPPEPPMQNWTSYRTEIPLGNSVKRYILSEEGKRGISGKGVTYNVESSGTWSGGGLDLYLGNTGYQEIFVRFYLRYDPATWVWALRETGLNGEKQKLIRISRLKDEPTAQTAWNPQLFDTAASGGHQMPVLYPDVKENNGAGYNTPSVNGLYGLYLEYTRRFDPEYGSESPSETRSFPMPSLGLKNFVPPTSGTDSSTDYYKTDGDWHSYEFRVKMNSAPGVADGEWETWVDGGENPAQHTLKIGVAWVSSGGSVSPGWNWFTVLDNVNTATGLPNGTIMKMYMDDFVVSDSFIGKDYIIGTADITAPAAPTGLEVI</sequence>
<feature type="signal peptide" evidence="1">
    <location>
        <begin position="1"/>
        <end position="24"/>
    </location>
</feature>
<name>A0A0G1U6D5_9BACT</name>
<feature type="chain" id="PRO_5002539972" evidence="1">
    <location>
        <begin position="25"/>
        <end position="378"/>
    </location>
</feature>
<gene>
    <name evidence="2" type="ORF">UY19_C0010G0034</name>
</gene>
<comment type="caution">
    <text evidence="2">The sequence shown here is derived from an EMBL/GenBank/DDBJ whole genome shotgun (WGS) entry which is preliminary data.</text>
</comment>
<protein>
    <submittedName>
        <fullName evidence="2">Fibronectin type III domain protein</fullName>
    </submittedName>
</protein>
<reference evidence="2 3" key="1">
    <citation type="journal article" date="2015" name="Nature">
        <title>rRNA introns, odd ribosomes, and small enigmatic genomes across a large radiation of phyla.</title>
        <authorList>
            <person name="Brown C.T."/>
            <person name="Hug L.A."/>
            <person name="Thomas B.C."/>
            <person name="Sharon I."/>
            <person name="Castelle C.J."/>
            <person name="Singh A."/>
            <person name="Wilkins M.J."/>
            <person name="Williams K.H."/>
            <person name="Banfield J.F."/>
        </authorList>
    </citation>
    <scope>NUCLEOTIDE SEQUENCE [LARGE SCALE GENOMIC DNA]</scope>
</reference>
<evidence type="ECO:0000313" key="3">
    <source>
        <dbReference type="Proteomes" id="UP000033882"/>
    </source>
</evidence>